<dbReference type="Gene3D" id="3.40.50.2000">
    <property type="entry name" value="Glycogen Phosphorylase B"/>
    <property type="match status" value="2"/>
</dbReference>
<dbReference type="InterPro" id="IPR050194">
    <property type="entry name" value="Glycosyltransferase_grp1"/>
</dbReference>
<evidence type="ECO:0000259" key="1">
    <source>
        <dbReference type="Pfam" id="PF00534"/>
    </source>
</evidence>
<dbReference type="Proteomes" id="UP001500975">
    <property type="component" value="Unassembled WGS sequence"/>
</dbReference>
<name>A0ABP8GRC8_9BURK</name>
<accession>A0ABP8GRC8</accession>
<feature type="domain" description="Glycosyl transferase family 1" evidence="1">
    <location>
        <begin position="239"/>
        <end position="389"/>
    </location>
</feature>
<sequence>MKLLFSHPAGNQNVRAMLDGLEAAGMLARFTTTLAVAPDHPALKLVPQGLSRDLLRRRFNIPREKILQHPWRELARAVCSRAGWNYWLRHEEGFASIDGVLQDFDRFSARALAQLHRRCALGAVYTYEDSALDTFRVARQLGIKCVYDLPISYWEVGRKLMEEEIQRLPAWQEALGGGMSDSPAKLERKAHELELADLVVVPSRFVADSLPSWAGQKSRVLSPFGSPLSVAAAAPKAVDPSKPLRVLFVGSMGQRKGLADLFQAMHLLKGENIELVVMGSPLADLSFYRGQYADFTHEKGRPHAEVLALMRSCDVFCLPSLYEGRALVMQEAMSQGLPVVITPNTGGDDLVIEGKTGFLVPIRSPEKIAEKLAWFNQNRHALPEMSQAAVQHAASYTWQNYSDVVIDAIRKLG</sequence>
<gene>
    <name evidence="2" type="ORF">GCM10023165_01400</name>
</gene>
<comment type="caution">
    <text evidence="2">The sequence shown here is derived from an EMBL/GenBank/DDBJ whole genome shotgun (WGS) entry which is preliminary data.</text>
</comment>
<proteinExistence type="predicted"/>
<dbReference type="Pfam" id="PF00534">
    <property type="entry name" value="Glycos_transf_1"/>
    <property type="match status" value="1"/>
</dbReference>
<dbReference type="EMBL" id="BAABGJ010000001">
    <property type="protein sequence ID" value="GAA4328821.1"/>
    <property type="molecule type" value="Genomic_DNA"/>
</dbReference>
<keyword evidence="3" id="KW-1185">Reference proteome</keyword>
<protein>
    <recommendedName>
        <fullName evidence="1">Glycosyl transferase family 1 domain-containing protein</fullName>
    </recommendedName>
</protein>
<dbReference type="SUPFAM" id="SSF53756">
    <property type="entry name" value="UDP-Glycosyltransferase/glycogen phosphorylase"/>
    <property type="match status" value="1"/>
</dbReference>
<dbReference type="PANTHER" id="PTHR45947">
    <property type="entry name" value="SULFOQUINOVOSYL TRANSFERASE SQD2"/>
    <property type="match status" value="1"/>
</dbReference>
<dbReference type="InterPro" id="IPR001296">
    <property type="entry name" value="Glyco_trans_1"/>
</dbReference>
<evidence type="ECO:0000313" key="3">
    <source>
        <dbReference type="Proteomes" id="UP001500975"/>
    </source>
</evidence>
<dbReference type="CDD" id="cd03801">
    <property type="entry name" value="GT4_PimA-like"/>
    <property type="match status" value="1"/>
</dbReference>
<dbReference type="PANTHER" id="PTHR45947:SF3">
    <property type="entry name" value="SULFOQUINOVOSYL TRANSFERASE SQD2"/>
    <property type="match status" value="1"/>
</dbReference>
<organism evidence="2 3">
    <name type="scientific">Variovorax defluvii</name>
    <dbReference type="NCBI Taxonomy" id="913761"/>
    <lineage>
        <taxon>Bacteria</taxon>
        <taxon>Pseudomonadati</taxon>
        <taxon>Pseudomonadota</taxon>
        <taxon>Betaproteobacteria</taxon>
        <taxon>Burkholderiales</taxon>
        <taxon>Comamonadaceae</taxon>
        <taxon>Variovorax</taxon>
    </lineage>
</organism>
<reference evidence="3" key="1">
    <citation type="journal article" date="2019" name="Int. J. Syst. Evol. Microbiol.">
        <title>The Global Catalogue of Microorganisms (GCM) 10K type strain sequencing project: providing services to taxonomists for standard genome sequencing and annotation.</title>
        <authorList>
            <consortium name="The Broad Institute Genomics Platform"/>
            <consortium name="The Broad Institute Genome Sequencing Center for Infectious Disease"/>
            <person name="Wu L."/>
            <person name="Ma J."/>
        </authorList>
    </citation>
    <scope>NUCLEOTIDE SEQUENCE [LARGE SCALE GENOMIC DNA]</scope>
    <source>
        <strain evidence="3">JCM 17804</strain>
    </source>
</reference>
<evidence type="ECO:0000313" key="2">
    <source>
        <dbReference type="EMBL" id="GAA4328821.1"/>
    </source>
</evidence>
<dbReference type="RefSeq" id="WP_345535217.1">
    <property type="nucleotide sequence ID" value="NZ_BAABGJ010000001.1"/>
</dbReference>